<proteinExistence type="predicted"/>
<sequence length="162" mass="17931">MNRQNSRPGLLVWALAALALAAAVARFAAGMSGLDNARYASDWNVSADQMSVQAIDTPEWGETFYDYYLVSFRLTNHSQRPVDLDEYTFEAVPQKGDEWAARFDSDWDSEAAYTLRPQVPQGCTAPVSMVLRVDPEELGSKTLDVFFEDYAGGVPLGQITLP</sequence>
<feature type="signal peptide" evidence="1">
    <location>
        <begin position="1"/>
        <end position="28"/>
    </location>
</feature>
<dbReference type="EMBL" id="DXFW01000004">
    <property type="protein sequence ID" value="HIX04897.1"/>
    <property type="molecule type" value="Genomic_DNA"/>
</dbReference>
<dbReference type="Proteomes" id="UP000824193">
    <property type="component" value="Unassembled WGS sequence"/>
</dbReference>
<gene>
    <name evidence="2" type="ORF">H9865_02115</name>
</gene>
<protein>
    <recommendedName>
        <fullName evidence="4">DUF4352 domain-containing protein</fullName>
    </recommendedName>
</protein>
<evidence type="ECO:0000313" key="3">
    <source>
        <dbReference type="Proteomes" id="UP000824193"/>
    </source>
</evidence>
<reference evidence="2" key="2">
    <citation type="submission" date="2021-04" db="EMBL/GenBank/DDBJ databases">
        <authorList>
            <person name="Gilroy R."/>
        </authorList>
    </citation>
    <scope>NUCLEOTIDE SEQUENCE</scope>
    <source>
        <strain evidence="2">2239</strain>
    </source>
</reference>
<feature type="chain" id="PRO_5039314021" description="DUF4352 domain-containing protein" evidence="1">
    <location>
        <begin position="29"/>
        <end position="162"/>
    </location>
</feature>
<comment type="caution">
    <text evidence="2">The sequence shown here is derived from an EMBL/GenBank/DDBJ whole genome shotgun (WGS) entry which is preliminary data.</text>
</comment>
<accession>A0A9D1V2J6</accession>
<reference evidence="2" key="1">
    <citation type="journal article" date="2021" name="PeerJ">
        <title>Extensive microbial diversity within the chicken gut microbiome revealed by metagenomics and culture.</title>
        <authorList>
            <person name="Gilroy R."/>
            <person name="Ravi A."/>
            <person name="Getino M."/>
            <person name="Pursley I."/>
            <person name="Horton D.L."/>
            <person name="Alikhan N.F."/>
            <person name="Baker D."/>
            <person name="Gharbi K."/>
            <person name="Hall N."/>
            <person name="Watson M."/>
            <person name="Adriaenssens E.M."/>
            <person name="Foster-Nyarko E."/>
            <person name="Jarju S."/>
            <person name="Secka A."/>
            <person name="Antonio M."/>
            <person name="Oren A."/>
            <person name="Chaudhuri R.R."/>
            <person name="La Ragione R."/>
            <person name="Hildebrand F."/>
            <person name="Pallen M.J."/>
        </authorList>
    </citation>
    <scope>NUCLEOTIDE SEQUENCE</scope>
    <source>
        <strain evidence="2">2239</strain>
    </source>
</reference>
<organism evidence="2 3">
    <name type="scientific">Candidatus Allofournierella pullicola</name>
    <dbReference type="NCBI Taxonomy" id="2838596"/>
    <lineage>
        <taxon>Bacteria</taxon>
        <taxon>Bacillati</taxon>
        <taxon>Bacillota</taxon>
        <taxon>Clostridia</taxon>
        <taxon>Eubacteriales</taxon>
        <taxon>Oscillospiraceae</taxon>
        <taxon>Allofournierella</taxon>
    </lineage>
</organism>
<evidence type="ECO:0008006" key="4">
    <source>
        <dbReference type="Google" id="ProtNLM"/>
    </source>
</evidence>
<evidence type="ECO:0000256" key="1">
    <source>
        <dbReference type="SAM" id="SignalP"/>
    </source>
</evidence>
<evidence type="ECO:0000313" key="2">
    <source>
        <dbReference type="EMBL" id="HIX04897.1"/>
    </source>
</evidence>
<keyword evidence="1" id="KW-0732">Signal</keyword>
<dbReference type="AlphaFoldDB" id="A0A9D1V2J6"/>
<name>A0A9D1V2J6_9FIRM</name>